<sequence>MRTFTKRSVKLAIGLPAAIAVSAGIGLAATTVDLAASPRAAAAATGAASDAGHRRDHIPKRLKDSLLAVSDLSSGYSALMEPSPSDATAFDDACAMWEGDSEDASQPLGRLTAVKKDDDSAIVMFTNDSLVVVEHIAVIGEDKAQAVVDGFAEAPERCPVITTGEGDDKVRVTQSPLTVPDLGDASAGIKVVYKTSEPPAVQVKMIAVAWQDLSLVLMYLGSDEPGRDEVETIAAAAAEKLRPND</sequence>
<evidence type="ECO:0008006" key="4">
    <source>
        <dbReference type="Google" id="ProtNLM"/>
    </source>
</evidence>
<accession>A0A7W7HXT9</accession>
<evidence type="ECO:0000256" key="1">
    <source>
        <dbReference type="SAM" id="SignalP"/>
    </source>
</evidence>
<feature type="chain" id="PRO_5030735280" description="Sensor domain-containing protein" evidence="1">
    <location>
        <begin position="29"/>
        <end position="245"/>
    </location>
</feature>
<dbReference type="RefSeq" id="WP_184993945.1">
    <property type="nucleotide sequence ID" value="NZ_BOMK01000009.1"/>
</dbReference>
<protein>
    <recommendedName>
        <fullName evidence="4">Sensor domain-containing protein</fullName>
    </recommendedName>
</protein>
<keyword evidence="1" id="KW-0732">Signal</keyword>
<dbReference type="Proteomes" id="UP000578112">
    <property type="component" value="Unassembled WGS sequence"/>
</dbReference>
<proteinExistence type="predicted"/>
<organism evidence="2 3">
    <name type="scientific">Actinoplanes digitatis</name>
    <dbReference type="NCBI Taxonomy" id="1868"/>
    <lineage>
        <taxon>Bacteria</taxon>
        <taxon>Bacillati</taxon>
        <taxon>Actinomycetota</taxon>
        <taxon>Actinomycetes</taxon>
        <taxon>Micromonosporales</taxon>
        <taxon>Micromonosporaceae</taxon>
        <taxon>Actinoplanes</taxon>
    </lineage>
</organism>
<reference evidence="2 3" key="1">
    <citation type="submission" date="2020-08" db="EMBL/GenBank/DDBJ databases">
        <title>Sequencing the genomes of 1000 actinobacteria strains.</title>
        <authorList>
            <person name="Klenk H.-P."/>
        </authorList>
    </citation>
    <scope>NUCLEOTIDE SEQUENCE [LARGE SCALE GENOMIC DNA]</scope>
    <source>
        <strain evidence="2 3">DSM 43149</strain>
    </source>
</reference>
<comment type="caution">
    <text evidence="2">The sequence shown here is derived from an EMBL/GenBank/DDBJ whole genome shotgun (WGS) entry which is preliminary data.</text>
</comment>
<evidence type="ECO:0000313" key="3">
    <source>
        <dbReference type="Proteomes" id="UP000578112"/>
    </source>
</evidence>
<dbReference type="AlphaFoldDB" id="A0A7W7HXT9"/>
<name>A0A7W7HXT9_9ACTN</name>
<dbReference type="EMBL" id="JACHNH010000001">
    <property type="protein sequence ID" value="MBB4762678.1"/>
    <property type="molecule type" value="Genomic_DNA"/>
</dbReference>
<keyword evidence="3" id="KW-1185">Reference proteome</keyword>
<evidence type="ECO:0000313" key="2">
    <source>
        <dbReference type="EMBL" id="MBB4762678.1"/>
    </source>
</evidence>
<gene>
    <name evidence="2" type="ORF">BJ971_003234</name>
</gene>
<feature type="signal peptide" evidence="1">
    <location>
        <begin position="1"/>
        <end position="28"/>
    </location>
</feature>